<dbReference type="EMBL" id="CP001966">
    <property type="protein sequence ID" value="ADG77349.1"/>
    <property type="molecule type" value="Genomic_DNA"/>
</dbReference>
<organism evidence="2 3">
    <name type="scientific">Tsukamurella paurometabola (strain ATCC 8368 / DSM 20162 / CCUG 35730 / CIP 100753 / JCM 10117 / KCTC 9821 / NBRC 16120 / NCIMB 702349 / NCTC 13040)</name>
    <name type="common">Corynebacterium paurometabolum</name>
    <dbReference type="NCBI Taxonomy" id="521096"/>
    <lineage>
        <taxon>Bacteria</taxon>
        <taxon>Bacillati</taxon>
        <taxon>Actinomycetota</taxon>
        <taxon>Actinomycetes</taxon>
        <taxon>Mycobacteriales</taxon>
        <taxon>Tsukamurellaceae</taxon>
        <taxon>Tsukamurella</taxon>
    </lineage>
</organism>
<evidence type="ECO:0000313" key="3">
    <source>
        <dbReference type="Proteomes" id="UP000001213"/>
    </source>
</evidence>
<accession>D5UT62</accession>
<evidence type="ECO:0008006" key="4">
    <source>
        <dbReference type="Google" id="ProtNLM"/>
    </source>
</evidence>
<keyword evidence="1" id="KW-0732">Signal</keyword>
<dbReference type="RefSeq" id="WP_013125390.1">
    <property type="nucleotide sequence ID" value="NC_014158.1"/>
</dbReference>
<sequence>MDGRRSSIRAARVGAALASILVTGSVAAAGMVAAAPPTVVLDAGELPAGYSGYRTKVQSGEIAMVPSGDLSTPCLNATAEAATATRGAVSQEAYAAREKSMLTIAVLSKPAAQQLGDLLDRCTTGDRDQRFTPVGVPADLARLAPRLYWNSASGERIGYVTVRQSTVVVRAVGPSESFWETLRKQIAKADR</sequence>
<feature type="signal peptide" evidence="1">
    <location>
        <begin position="1"/>
        <end position="28"/>
    </location>
</feature>
<feature type="chain" id="PRO_5003078055" description="PknH-like extracellular domain-containing protein" evidence="1">
    <location>
        <begin position="29"/>
        <end position="191"/>
    </location>
</feature>
<dbReference type="HOGENOM" id="CLU_1433914_0_0_11"/>
<evidence type="ECO:0000256" key="1">
    <source>
        <dbReference type="SAM" id="SignalP"/>
    </source>
</evidence>
<gene>
    <name evidence="2" type="ordered locus">Tpau_0712</name>
</gene>
<dbReference type="Proteomes" id="UP000001213">
    <property type="component" value="Chromosome"/>
</dbReference>
<reference evidence="2 3" key="2">
    <citation type="journal article" date="2011" name="Stand. Genomic Sci.">
        <title>Complete genome sequence of Tsukamurella paurometabola type strain (no. 33).</title>
        <authorList>
            <person name="Munk A.C."/>
            <person name="Lapidus A."/>
            <person name="Lucas S."/>
            <person name="Nolan M."/>
            <person name="Tice H."/>
            <person name="Cheng J.F."/>
            <person name="Del Rio T.G."/>
            <person name="Goodwin L."/>
            <person name="Pitluck S."/>
            <person name="Liolios K."/>
            <person name="Huntemann M."/>
            <person name="Ivanova N."/>
            <person name="Mavromatis K."/>
            <person name="Mikhailova N."/>
            <person name="Pati A."/>
            <person name="Chen A."/>
            <person name="Palaniappan K."/>
            <person name="Tapia R."/>
            <person name="Han C."/>
            <person name="Land M."/>
            <person name="Hauser L."/>
            <person name="Chang Y.J."/>
            <person name="Jeffries C.D."/>
            <person name="Brettin T."/>
            <person name="Yasawong M."/>
            <person name="Brambilla E.M."/>
            <person name="Rohde M."/>
            <person name="Sikorski J."/>
            <person name="Goker M."/>
            <person name="Detter J.C."/>
            <person name="Woyke T."/>
            <person name="Bristow J."/>
            <person name="Eisen J.A."/>
            <person name="Markowitz V."/>
            <person name="Hugenholtz P."/>
            <person name="Kyrpides N.C."/>
            <person name="Klenk H.P."/>
        </authorList>
    </citation>
    <scope>NUCLEOTIDE SEQUENCE [LARGE SCALE GENOMIC DNA]</scope>
    <source>
        <strain evidence="3">ATCC 8368 / DSM 20162 / CCUG 35730 / CIP 100753 / JCM 10117 / KCTC 9821 / NBRC 16120 / NCIMB 702349 / NCTC 13040</strain>
    </source>
</reference>
<reference evidence="3" key="1">
    <citation type="submission" date="2010-03" db="EMBL/GenBank/DDBJ databases">
        <title>The complete chromosome of Tsukamurella paurometabola DSM 20162.</title>
        <authorList>
            <consortium name="US DOE Joint Genome Institute (JGI-PGF)"/>
            <person name="Lucas S."/>
            <person name="Copeland A."/>
            <person name="Lapidus A."/>
            <person name="Glavina del Rio T."/>
            <person name="Dalin E."/>
            <person name="Tice H."/>
            <person name="Bruce D."/>
            <person name="Goodwin L."/>
            <person name="Pitluck S."/>
            <person name="Kyrpides N."/>
            <person name="Mavromatis K."/>
            <person name="Ivanova N."/>
            <person name="Mikhailova N."/>
            <person name="Munk A.C."/>
            <person name="Brettin T."/>
            <person name="Detter J.C."/>
            <person name="Tapia R."/>
            <person name="Han C."/>
            <person name="Larimer F."/>
            <person name="Land M."/>
            <person name="Hauser L."/>
            <person name="Markowitz V."/>
            <person name="Cheng J.-F."/>
            <person name="Hugenholtz P."/>
            <person name="Woyke T."/>
            <person name="Wu D."/>
            <person name="Jando M."/>
            <person name="Brambilla E."/>
            <person name="Klenk H.-P."/>
            <person name="Eisen J.A."/>
        </authorList>
    </citation>
    <scope>NUCLEOTIDE SEQUENCE [LARGE SCALE GENOMIC DNA]</scope>
    <source>
        <strain evidence="3">ATCC 8368 / DSM 20162 / CCUG 35730 / CIP 100753 / JCM 10117 / KCTC 9821 / NBRC 16120 / NCIMB 702349 / NCTC 13040</strain>
    </source>
</reference>
<dbReference type="AlphaFoldDB" id="D5UT62"/>
<name>D5UT62_TSUPD</name>
<dbReference type="KEGG" id="tpr:Tpau_0712"/>
<keyword evidence="3" id="KW-1185">Reference proteome</keyword>
<evidence type="ECO:0000313" key="2">
    <source>
        <dbReference type="EMBL" id="ADG77349.1"/>
    </source>
</evidence>
<proteinExistence type="predicted"/>
<protein>
    <recommendedName>
        <fullName evidence="4">PknH-like extracellular domain-containing protein</fullName>
    </recommendedName>
</protein>